<sequence length="256" mass="29060">MYRIKRIAPILQQKPAAQEVQWVSYISKRRFRNLESTLKFQRGDIYFVRLDNRTGSEQSGTRPAVILQNDVGNSCSPTLIVATLTSKTEKKATQPTHCLVEPEGLEPSIVQAEQIFTIDKSRVKRFVGHLTPEEMGRVDDAVKISLALNPMGSIQKLKPIVRSTAAYAPPEVVDGKPPVYPYTPIKSDFEDAGTVEEMMLYTELQSAVHAMIQRLEYSFTFNPSLLTSPKRKKQVTEILTEAEKYIWRIKEEIRCA</sequence>
<name>A8S861_9FIRM</name>
<dbReference type="EMBL" id="ABED02000018">
    <property type="protein sequence ID" value="EDP22642.1"/>
    <property type="molecule type" value="Genomic_DNA"/>
</dbReference>
<organism evidence="3 4">
    <name type="scientific">Faecalibacterium prausnitzii M21/2</name>
    <dbReference type="NCBI Taxonomy" id="411485"/>
    <lineage>
        <taxon>Bacteria</taxon>
        <taxon>Bacillati</taxon>
        <taxon>Bacillota</taxon>
        <taxon>Clostridia</taxon>
        <taxon>Eubacteriales</taxon>
        <taxon>Oscillospiraceae</taxon>
        <taxon>Faecalibacterium</taxon>
    </lineage>
</organism>
<dbReference type="PANTHER" id="PTHR33988:SF2">
    <property type="entry name" value="ENDORIBONUCLEASE MAZF"/>
    <property type="match status" value="1"/>
</dbReference>
<evidence type="ECO:0000256" key="1">
    <source>
        <dbReference type="ARBA" id="ARBA00007521"/>
    </source>
</evidence>
<evidence type="ECO:0000313" key="4">
    <source>
        <dbReference type="Proteomes" id="UP000005945"/>
    </source>
</evidence>
<dbReference type="PANTHER" id="PTHR33988">
    <property type="entry name" value="ENDORIBONUCLEASE MAZF-RELATED"/>
    <property type="match status" value="1"/>
</dbReference>
<dbReference type="HOGENOM" id="CLU_1164485_0_0_9"/>
<dbReference type="Pfam" id="PF02452">
    <property type="entry name" value="PemK_toxin"/>
    <property type="match status" value="1"/>
</dbReference>
<dbReference type="InterPro" id="IPR011067">
    <property type="entry name" value="Plasmid_toxin/cell-grow_inhib"/>
</dbReference>
<protein>
    <submittedName>
        <fullName evidence="3">Toxin-antitoxin system, toxin component, MazF family</fullName>
    </submittedName>
</protein>
<reference evidence="3 4" key="1">
    <citation type="submission" date="2007-09" db="EMBL/GenBank/DDBJ databases">
        <title>Draft genome sequence of Faecalibacterium prausnitzii M21/2.</title>
        <authorList>
            <person name="Sudarsanam P."/>
            <person name="Ley R."/>
            <person name="Guruge J."/>
            <person name="Turnbaugh P.J."/>
            <person name="Mahowald M."/>
            <person name="Liep D."/>
            <person name="Gordon J."/>
        </authorList>
    </citation>
    <scope>NUCLEOTIDE SEQUENCE [LARGE SCALE GENOMIC DNA]</scope>
    <source>
        <strain evidence="3 4">M21/2</strain>
    </source>
</reference>
<comment type="similarity">
    <text evidence="1">Belongs to the PemK/MazF family.</text>
</comment>
<evidence type="ECO:0000313" key="3">
    <source>
        <dbReference type="EMBL" id="EDP22642.1"/>
    </source>
</evidence>
<dbReference type="Proteomes" id="UP000005945">
    <property type="component" value="Unassembled WGS sequence"/>
</dbReference>
<dbReference type="SUPFAM" id="SSF50118">
    <property type="entry name" value="Cell growth inhibitor/plasmid maintenance toxic component"/>
    <property type="match status" value="1"/>
</dbReference>
<dbReference type="Gene3D" id="2.30.30.110">
    <property type="match status" value="1"/>
</dbReference>
<dbReference type="GO" id="GO:0004521">
    <property type="term" value="F:RNA endonuclease activity"/>
    <property type="evidence" value="ECO:0007669"/>
    <property type="project" value="TreeGrafter"/>
</dbReference>
<accession>A8S861</accession>
<reference evidence="3 4" key="2">
    <citation type="submission" date="2007-09" db="EMBL/GenBank/DDBJ databases">
        <authorList>
            <person name="Fulton L."/>
            <person name="Clifton S."/>
            <person name="Fulton B."/>
            <person name="Xu J."/>
            <person name="Minx P."/>
            <person name="Pepin K.H."/>
            <person name="Johnson M."/>
            <person name="Thiruvilangam P."/>
            <person name="Bhonagiri V."/>
            <person name="Nash W.E."/>
            <person name="Mardis E.R."/>
            <person name="Wilson R.K."/>
        </authorList>
    </citation>
    <scope>NUCLEOTIDE SEQUENCE [LARGE SCALE GENOMIC DNA]</scope>
    <source>
        <strain evidence="3 4">M21/2</strain>
    </source>
</reference>
<evidence type="ECO:0000256" key="2">
    <source>
        <dbReference type="ARBA" id="ARBA00022649"/>
    </source>
</evidence>
<proteinExistence type="inferred from homology"/>
<dbReference type="GO" id="GO:0006402">
    <property type="term" value="P:mRNA catabolic process"/>
    <property type="evidence" value="ECO:0007669"/>
    <property type="project" value="TreeGrafter"/>
</dbReference>
<keyword evidence="2" id="KW-1277">Toxin-antitoxin system</keyword>
<dbReference type="GO" id="GO:0016075">
    <property type="term" value="P:rRNA catabolic process"/>
    <property type="evidence" value="ECO:0007669"/>
    <property type="project" value="TreeGrafter"/>
</dbReference>
<gene>
    <name evidence="3" type="ORF">FAEPRAM212_00656</name>
</gene>
<dbReference type="InterPro" id="IPR003477">
    <property type="entry name" value="PemK-like"/>
</dbReference>
<comment type="caution">
    <text evidence="3">The sequence shown here is derived from an EMBL/GenBank/DDBJ whole genome shotgun (WGS) entry which is preliminary data.</text>
</comment>
<dbReference type="AlphaFoldDB" id="A8S861"/>
<dbReference type="GO" id="GO:0003677">
    <property type="term" value="F:DNA binding"/>
    <property type="evidence" value="ECO:0007669"/>
    <property type="project" value="InterPro"/>
</dbReference>